<evidence type="ECO:0000256" key="2">
    <source>
        <dbReference type="SAM" id="SignalP"/>
    </source>
</evidence>
<dbReference type="STRING" id="930118.SAMN05216429_10451"/>
<accession>A0A2S6G9V7</accession>
<feature type="chain" id="PRO_5015733730" description="YpeB-like protein with protease inhibitory function" evidence="2">
    <location>
        <begin position="26"/>
        <end position="116"/>
    </location>
</feature>
<keyword evidence="2" id="KW-0732">Signal</keyword>
<name>A0A2S6G9V7_9GAMM</name>
<protein>
    <recommendedName>
        <fullName evidence="7">YpeB-like protein with protease inhibitory function</fullName>
    </recommendedName>
</protein>
<dbReference type="RefSeq" id="WP_104414863.1">
    <property type="nucleotide sequence ID" value="NZ_PTIT01000002.1"/>
</dbReference>
<comment type="caution">
    <text evidence="4">The sequence shown here is derived from an EMBL/GenBank/DDBJ whole genome shotgun (WGS) entry which is preliminary data.</text>
</comment>
<dbReference type="Proteomes" id="UP000239446">
    <property type="component" value="Unassembled WGS sequence"/>
</dbReference>
<proteinExistence type="predicted"/>
<evidence type="ECO:0000313" key="6">
    <source>
        <dbReference type="Proteomes" id="UP000239648"/>
    </source>
</evidence>
<organism evidence="4 5">
    <name type="scientific">Marinobacter persicus</name>
    <dbReference type="NCBI Taxonomy" id="930118"/>
    <lineage>
        <taxon>Bacteria</taxon>
        <taxon>Pseudomonadati</taxon>
        <taxon>Pseudomonadota</taxon>
        <taxon>Gammaproteobacteria</taxon>
        <taxon>Pseudomonadales</taxon>
        <taxon>Marinobacteraceae</taxon>
        <taxon>Marinobacter</taxon>
    </lineage>
</organism>
<dbReference type="EMBL" id="PTIT01000002">
    <property type="protein sequence ID" value="PPK53263.1"/>
    <property type="molecule type" value="Genomic_DNA"/>
</dbReference>
<evidence type="ECO:0000313" key="5">
    <source>
        <dbReference type="Proteomes" id="UP000239446"/>
    </source>
</evidence>
<evidence type="ECO:0000313" key="4">
    <source>
        <dbReference type="EMBL" id="PPK56100.1"/>
    </source>
</evidence>
<feature type="compositionally biased region" description="Basic and acidic residues" evidence="1">
    <location>
        <begin position="32"/>
        <end position="41"/>
    </location>
</feature>
<dbReference type="EMBL" id="PTIU01000002">
    <property type="protein sequence ID" value="PPK56100.1"/>
    <property type="molecule type" value="Genomic_DNA"/>
</dbReference>
<feature type="signal peptide" evidence="2">
    <location>
        <begin position="1"/>
        <end position="25"/>
    </location>
</feature>
<sequence length="116" mass="12890">MKKTTTIAALSAAALLSTAPLLVSADNDNDKDDGQRSEYRHKGSAMNADLKQYSSEEMRIMAYGQALRRFGPGVTVSVDETEEGTYLVQLRDAEDNLMREQEFNRYGAPVRGGRRD</sequence>
<evidence type="ECO:0000256" key="1">
    <source>
        <dbReference type="SAM" id="MobiDB-lite"/>
    </source>
</evidence>
<dbReference type="Proteomes" id="UP000239648">
    <property type="component" value="Unassembled WGS sequence"/>
</dbReference>
<feature type="region of interest" description="Disordered" evidence="1">
    <location>
        <begin position="22"/>
        <end position="48"/>
    </location>
</feature>
<reference evidence="4 5" key="2">
    <citation type="submission" date="2018-02" db="EMBL/GenBank/DDBJ databases">
        <title>Subsurface microbial communities from deep shales in Ohio and West Virginia, USA.</title>
        <authorList>
            <person name="Wrighton K."/>
        </authorList>
    </citation>
    <scope>NUCLEOTIDE SEQUENCE [LARGE SCALE GENOMIC DNA]</scope>
    <source>
        <strain evidence="4 5">UTICA-S1B9</strain>
    </source>
</reference>
<keyword evidence="6" id="KW-1185">Reference proteome</keyword>
<evidence type="ECO:0000313" key="3">
    <source>
        <dbReference type="EMBL" id="PPK53263.1"/>
    </source>
</evidence>
<gene>
    <name evidence="4" type="ORF">B0H24_100263</name>
    <name evidence="3" type="ORF">BY455_10263</name>
</gene>
<evidence type="ECO:0008006" key="7">
    <source>
        <dbReference type="Google" id="ProtNLM"/>
    </source>
</evidence>
<dbReference type="AlphaFoldDB" id="A0A2S6G9V7"/>
<reference evidence="3 6" key="1">
    <citation type="submission" date="2018-02" db="EMBL/GenBank/DDBJ databases">
        <title>Deep subsurface shale carbon reservoir microbial communities from Ohio and West Virginia, USA.</title>
        <authorList>
            <person name="Wrighton K."/>
        </authorList>
    </citation>
    <scope>NUCLEOTIDE SEQUENCE [LARGE SCALE GENOMIC DNA]</scope>
    <source>
        <strain evidence="3 6">UTICA-S1B6</strain>
    </source>
</reference>
<dbReference type="OrthoDB" id="6371583at2"/>